<sequence length="68" mass="8134">MASLLARLIINKKSITKAEKVENRWDGKKVQLQRRMERHLKSVIVKRAKLLNKIHGFIYDKNQPYKFL</sequence>
<dbReference type="AlphaFoldDB" id="A0A644XTA2"/>
<accession>A0A644XTA2</accession>
<comment type="caution">
    <text evidence="1">The sequence shown here is derived from an EMBL/GenBank/DDBJ whole genome shotgun (WGS) entry which is preliminary data.</text>
</comment>
<reference evidence="1" key="1">
    <citation type="submission" date="2019-08" db="EMBL/GenBank/DDBJ databases">
        <authorList>
            <person name="Kucharzyk K."/>
            <person name="Murdoch R.W."/>
            <person name="Higgins S."/>
            <person name="Loffler F."/>
        </authorList>
    </citation>
    <scope>NUCLEOTIDE SEQUENCE</scope>
</reference>
<name>A0A644XTA2_9ZZZZ</name>
<proteinExistence type="predicted"/>
<evidence type="ECO:0000313" key="1">
    <source>
        <dbReference type="EMBL" id="MPM19452.1"/>
    </source>
</evidence>
<gene>
    <name evidence="1" type="ORF">SDC9_65876</name>
</gene>
<dbReference type="EMBL" id="VSSQ01003180">
    <property type="protein sequence ID" value="MPM19452.1"/>
    <property type="molecule type" value="Genomic_DNA"/>
</dbReference>
<protein>
    <submittedName>
        <fullName evidence="1">Uncharacterized protein</fullName>
    </submittedName>
</protein>
<organism evidence="1">
    <name type="scientific">bioreactor metagenome</name>
    <dbReference type="NCBI Taxonomy" id="1076179"/>
    <lineage>
        <taxon>unclassified sequences</taxon>
        <taxon>metagenomes</taxon>
        <taxon>ecological metagenomes</taxon>
    </lineage>
</organism>